<dbReference type="GO" id="GO:0036503">
    <property type="term" value="P:ERAD pathway"/>
    <property type="evidence" value="ECO:0007669"/>
    <property type="project" value="TreeGrafter"/>
</dbReference>
<evidence type="ECO:0000256" key="7">
    <source>
        <dbReference type="ARBA" id="ARBA00022807"/>
    </source>
</evidence>
<dbReference type="InterPro" id="IPR048857">
    <property type="entry name" value="OTU1_Ubl"/>
</dbReference>
<evidence type="ECO:0000256" key="2">
    <source>
        <dbReference type="ARBA" id="ARBA00022670"/>
    </source>
</evidence>
<proteinExistence type="predicted"/>
<dbReference type="SUPFAM" id="SSF54001">
    <property type="entry name" value="Cysteine proteinases"/>
    <property type="match status" value="1"/>
</dbReference>
<keyword evidence="4" id="KW-0863">Zinc-finger</keyword>
<dbReference type="EMBL" id="JARGDH010000004">
    <property type="protein sequence ID" value="KAL0270875.1"/>
    <property type="molecule type" value="Genomic_DNA"/>
</dbReference>
<dbReference type="PANTHER" id="PTHR13312">
    <property type="entry name" value="HIV-INDUCED PROTEIN-7-LIKE PROTEASE"/>
    <property type="match status" value="1"/>
</dbReference>
<keyword evidence="5 9" id="KW-0833">Ubl conjugation pathway</keyword>
<keyword evidence="7 9" id="KW-0788">Thiol protease</keyword>
<evidence type="ECO:0000256" key="5">
    <source>
        <dbReference type="ARBA" id="ARBA00022786"/>
    </source>
</evidence>
<dbReference type="SUPFAM" id="SSF54236">
    <property type="entry name" value="Ubiquitin-like"/>
    <property type="match status" value="1"/>
</dbReference>
<organism evidence="11">
    <name type="scientific">Menopon gallinae</name>
    <name type="common">poultry shaft louse</name>
    <dbReference type="NCBI Taxonomy" id="328185"/>
    <lineage>
        <taxon>Eukaryota</taxon>
        <taxon>Metazoa</taxon>
        <taxon>Ecdysozoa</taxon>
        <taxon>Arthropoda</taxon>
        <taxon>Hexapoda</taxon>
        <taxon>Insecta</taxon>
        <taxon>Pterygota</taxon>
        <taxon>Neoptera</taxon>
        <taxon>Paraneoptera</taxon>
        <taxon>Psocodea</taxon>
        <taxon>Troctomorpha</taxon>
        <taxon>Phthiraptera</taxon>
        <taxon>Amblycera</taxon>
        <taxon>Menoponidae</taxon>
        <taxon>Menopon</taxon>
    </lineage>
</organism>
<evidence type="ECO:0000256" key="9">
    <source>
        <dbReference type="RuleBase" id="RU367104"/>
    </source>
</evidence>
<dbReference type="InterPro" id="IPR003323">
    <property type="entry name" value="OTU_dom"/>
</dbReference>
<accession>A0AAW2HLN3</accession>
<keyword evidence="3" id="KW-0479">Metal-binding</keyword>
<keyword evidence="2" id="KW-0645">Protease</keyword>
<dbReference type="FunFam" id="3.10.20.90:FF:000096">
    <property type="entry name" value="Ubiquitin thioesterase OTU1"/>
    <property type="match status" value="1"/>
</dbReference>
<name>A0AAW2HLN3_9NEOP</name>
<dbReference type="InterPro" id="IPR029071">
    <property type="entry name" value="Ubiquitin-like_domsf"/>
</dbReference>
<dbReference type="GO" id="GO:0016579">
    <property type="term" value="P:protein deubiquitination"/>
    <property type="evidence" value="ECO:0007669"/>
    <property type="project" value="TreeGrafter"/>
</dbReference>
<comment type="catalytic activity">
    <reaction evidence="1 9">
        <text>Thiol-dependent hydrolysis of ester, thioester, amide, peptide and isopeptide bonds formed by the C-terminal Gly of ubiquitin (a 76-residue protein attached to proteins as an intracellular targeting signal).</text>
        <dbReference type="EC" id="3.4.19.12"/>
    </reaction>
</comment>
<dbReference type="GO" id="GO:0030968">
    <property type="term" value="P:endoplasmic reticulum unfolded protein response"/>
    <property type="evidence" value="ECO:0007669"/>
    <property type="project" value="TreeGrafter"/>
</dbReference>
<keyword evidence="8" id="KW-0862">Zinc</keyword>
<dbReference type="Gene3D" id="3.90.70.80">
    <property type="match status" value="1"/>
</dbReference>
<comment type="caution">
    <text evidence="11">The sequence shown here is derived from an EMBL/GenBank/DDBJ whole genome shotgun (WGS) entry which is preliminary data.</text>
</comment>
<evidence type="ECO:0000256" key="1">
    <source>
        <dbReference type="ARBA" id="ARBA00000707"/>
    </source>
</evidence>
<dbReference type="GO" id="GO:0005829">
    <property type="term" value="C:cytosol"/>
    <property type="evidence" value="ECO:0007669"/>
    <property type="project" value="TreeGrafter"/>
</dbReference>
<evidence type="ECO:0000256" key="3">
    <source>
        <dbReference type="ARBA" id="ARBA00022723"/>
    </source>
</evidence>
<dbReference type="AlphaFoldDB" id="A0AAW2HLN3"/>
<keyword evidence="6 9" id="KW-0378">Hydrolase</keyword>
<dbReference type="Pfam" id="PF21403">
    <property type="entry name" value="OTU1_UBXL"/>
    <property type="match status" value="1"/>
</dbReference>
<dbReference type="Gene3D" id="3.10.20.90">
    <property type="entry name" value="Phosphatidylinositol 3-kinase Catalytic Subunit, Chain A, domain 1"/>
    <property type="match status" value="1"/>
</dbReference>
<gene>
    <name evidence="11" type="ORF">PYX00_008148</name>
</gene>
<dbReference type="InterPro" id="IPR057766">
    <property type="entry name" value="Znf-C2H2_OTU1-like_C"/>
</dbReference>
<sequence>MECLVLKLKTKSGQFVLKELTKNHTVSDLKVQLSLQCQISQNDLRVLAGYPPKPINLSNNSLTLDSIGVNTGDTLIVEEKKDHVQNKENENPVPKPDDMSVQMYEEQINRRGILMRKVVPADNSCLFTSVGFTISGKVDSSCVPYMRQLIAEHVAQDTETYSEAILGKSTDEYCKWIMKPDSWGGAIELSILSGYYGIEMDVVDTINAIINRFGEDKNYSQRIFLIFDGVHYDPLYLELSDGGDIQTIFPVSDEAILQEAQLLAEEAKSSRQYTDVNKFSLKCLVCQVLMKGQAEAALHARTSGHTNFGEVNQS</sequence>
<dbReference type="CDD" id="cd22745">
    <property type="entry name" value="OTU_OTU1"/>
    <property type="match status" value="1"/>
</dbReference>
<protein>
    <recommendedName>
        <fullName evidence="9">Ubiquitin thioesterase OTU</fullName>
        <ecNumber evidence="9">3.4.19.12</ecNumber>
    </recommendedName>
</protein>
<dbReference type="GO" id="GO:0005634">
    <property type="term" value="C:nucleus"/>
    <property type="evidence" value="ECO:0007669"/>
    <property type="project" value="TreeGrafter"/>
</dbReference>
<dbReference type="EC" id="3.4.19.12" evidence="9"/>
<dbReference type="Pfam" id="PF24560">
    <property type="entry name" value="zf-C2H2_OTU1_C"/>
    <property type="match status" value="1"/>
</dbReference>
<evidence type="ECO:0000313" key="11">
    <source>
        <dbReference type="EMBL" id="KAL0270875.1"/>
    </source>
</evidence>
<dbReference type="PROSITE" id="PS50802">
    <property type="entry name" value="OTU"/>
    <property type="match status" value="1"/>
</dbReference>
<keyword evidence="9" id="KW-0963">Cytoplasm</keyword>
<feature type="domain" description="OTU" evidence="10">
    <location>
        <begin position="114"/>
        <end position="238"/>
    </location>
</feature>
<comment type="subcellular location">
    <subcellularLocation>
        <location evidence="9">Cytoplasm</location>
    </subcellularLocation>
</comment>
<comment type="function">
    <text evidence="9">Hydrolase that can remove conjugated ubiquitin from proteins and may therefore play an important regulatory role at the level of protein turnover by preventing degradation.</text>
</comment>
<evidence type="ECO:0000256" key="4">
    <source>
        <dbReference type="ARBA" id="ARBA00022771"/>
    </source>
</evidence>
<dbReference type="InterPro" id="IPR038765">
    <property type="entry name" value="Papain-like_cys_pep_sf"/>
</dbReference>
<dbReference type="CDD" id="cd17059">
    <property type="entry name" value="Ubl_OTU1"/>
    <property type="match status" value="1"/>
</dbReference>
<evidence type="ECO:0000256" key="8">
    <source>
        <dbReference type="ARBA" id="ARBA00022833"/>
    </source>
</evidence>
<evidence type="ECO:0000259" key="10">
    <source>
        <dbReference type="PROSITE" id="PS50802"/>
    </source>
</evidence>
<dbReference type="Pfam" id="PF02338">
    <property type="entry name" value="OTU"/>
    <property type="match status" value="1"/>
</dbReference>
<reference evidence="11" key="1">
    <citation type="journal article" date="2024" name="Gigascience">
        <title>Chromosome-level genome of the poultry shaft louse Menopon gallinae provides insight into the host-switching and adaptive evolution of parasitic lice.</title>
        <authorList>
            <person name="Xu Y."/>
            <person name="Ma L."/>
            <person name="Liu S."/>
            <person name="Liang Y."/>
            <person name="Liu Q."/>
            <person name="He Z."/>
            <person name="Tian L."/>
            <person name="Duan Y."/>
            <person name="Cai W."/>
            <person name="Li H."/>
            <person name="Song F."/>
        </authorList>
    </citation>
    <scope>NUCLEOTIDE SEQUENCE</scope>
    <source>
        <strain evidence="11">Cailab_2023a</strain>
    </source>
</reference>
<dbReference type="GO" id="GO:0004843">
    <property type="term" value="F:cysteine-type deubiquitinase activity"/>
    <property type="evidence" value="ECO:0007669"/>
    <property type="project" value="UniProtKB-UniRule"/>
</dbReference>
<dbReference type="PANTHER" id="PTHR13312:SF0">
    <property type="entry name" value="UBIQUITIN THIOESTERASE OTU1"/>
    <property type="match status" value="1"/>
</dbReference>
<dbReference type="GO" id="GO:0008270">
    <property type="term" value="F:zinc ion binding"/>
    <property type="evidence" value="ECO:0007669"/>
    <property type="project" value="UniProtKB-KW"/>
</dbReference>
<evidence type="ECO:0000256" key="6">
    <source>
        <dbReference type="ARBA" id="ARBA00022801"/>
    </source>
</evidence>